<accession>A0A182NYD5</accession>
<reference evidence="1" key="2">
    <citation type="submission" date="2020-05" db="UniProtKB">
        <authorList>
            <consortium name="EnsemblMetazoa"/>
        </authorList>
    </citation>
    <scope>IDENTIFICATION</scope>
    <source>
        <strain evidence="1">WRAIR2</strain>
    </source>
</reference>
<dbReference type="AlphaFoldDB" id="A0A182NYD5"/>
<dbReference type="Proteomes" id="UP000075884">
    <property type="component" value="Unassembled WGS sequence"/>
</dbReference>
<name>A0A182NYD5_9DIPT</name>
<dbReference type="VEuPathDB" id="VectorBase:ADIR014835"/>
<evidence type="ECO:0000313" key="1">
    <source>
        <dbReference type="EnsemblMetazoa" id="ADIR014835-PA"/>
    </source>
</evidence>
<proteinExistence type="predicted"/>
<organism evidence="1 2">
    <name type="scientific">Anopheles dirus</name>
    <dbReference type="NCBI Taxonomy" id="7168"/>
    <lineage>
        <taxon>Eukaryota</taxon>
        <taxon>Metazoa</taxon>
        <taxon>Ecdysozoa</taxon>
        <taxon>Arthropoda</taxon>
        <taxon>Hexapoda</taxon>
        <taxon>Insecta</taxon>
        <taxon>Pterygota</taxon>
        <taxon>Neoptera</taxon>
        <taxon>Endopterygota</taxon>
        <taxon>Diptera</taxon>
        <taxon>Nematocera</taxon>
        <taxon>Culicoidea</taxon>
        <taxon>Culicidae</taxon>
        <taxon>Anophelinae</taxon>
        <taxon>Anopheles</taxon>
    </lineage>
</organism>
<keyword evidence="2" id="KW-1185">Reference proteome</keyword>
<dbReference type="EnsemblMetazoa" id="ADIR014835-RA">
    <property type="protein sequence ID" value="ADIR014835-PA"/>
    <property type="gene ID" value="ADIR014835"/>
</dbReference>
<evidence type="ECO:0000313" key="2">
    <source>
        <dbReference type="Proteomes" id="UP000075884"/>
    </source>
</evidence>
<reference evidence="2" key="1">
    <citation type="submission" date="2013-03" db="EMBL/GenBank/DDBJ databases">
        <title>The Genome Sequence of Anopheles dirus WRAIR2.</title>
        <authorList>
            <consortium name="The Broad Institute Genomics Platform"/>
            <person name="Neafsey D.E."/>
            <person name="Walton C."/>
            <person name="Walker B."/>
            <person name="Young S.K."/>
            <person name="Zeng Q."/>
            <person name="Gargeya S."/>
            <person name="Fitzgerald M."/>
            <person name="Haas B."/>
            <person name="Abouelleil A."/>
            <person name="Allen A.W."/>
            <person name="Alvarado L."/>
            <person name="Arachchi H.M."/>
            <person name="Berlin A.M."/>
            <person name="Chapman S.B."/>
            <person name="Gainer-Dewar J."/>
            <person name="Goldberg J."/>
            <person name="Griggs A."/>
            <person name="Gujja S."/>
            <person name="Hansen M."/>
            <person name="Howarth C."/>
            <person name="Imamovic A."/>
            <person name="Ireland A."/>
            <person name="Larimer J."/>
            <person name="McCowan C."/>
            <person name="Murphy C."/>
            <person name="Pearson M."/>
            <person name="Poon T.W."/>
            <person name="Priest M."/>
            <person name="Roberts A."/>
            <person name="Saif S."/>
            <person name="Shea T."/>
            <person name="Sisk P."/>
            <person name="Sykes S."/>
            <person name="Wortman J."/>
            <person name="Nusbaum C."/>
            <person name="Birren B."/>
        </authorList>
    </citation>
    <scope>NUCLEOTIDE SEQUENCE [LARGE SCALE GENOMIC DNA]</scope>
    <source>
        <strain evidence="2">WRAIR2</strain>
    </source>
</reference>
<sequence length="81" mass="9462">MCCELHSFRAQTVAQREKNSVHKSVMKPSVLQIAHFVASIWLFYPKVCNPHQQNALLTIYYYRKLVGKSAVEERKRRSVIV</sequence>
<protein>
    <submittedName>
        <fullName evidence="1">Uncharacterized protein</fullName>
    </submittedName>
</protein>